<sequence length="110" mass="12073">MKVVAIIPSRFRSTRFEGKPLARIGGKSMVQRVYEKAKQSEKITDVFVATDDQRIVDAVLDFDGHALMTSSENKSGTDRVAEAAEKIGLVADDIVVNIQGDQPLLDPRSI</sequence>
<dbReference type="InterPro" id="IPR029044">
    <property type="entry name" value="Nucleotide-diphossugar_trans"/>
</dbReference>
<feature type="non-terminal residue" evidence="3">
    <location>
        <position position="110"/>
    </location>
</feature>
<evidence type="ECO:0000313" key="3">
    <source>
        <dbReference type="EMBL" id="KKL15046.1"/>
    </source>
</evidence>
<protein>
    <recommendedName>
        <fullName evidence="4">3-deoxy-manno-octulosonate cytidylyltransferase</fullName>
    </recommendedName>
</protein>
<dbReference type="GO" id="GO:0005829">
    <property type="term" value="C:cytosol"/>
    <property type="evidence" value="ECO:0007669"/>
    <property type="project" value="TreeGrafter"/>
</dbReference>
<evidence type="ECO:0008006" key="4">
    <source>
        <dbReference type="Google" id="ProtNLM"/>
    </source>
</evidence>
<reference evidence="3" key="1">
    <citation type="journal article" date="2015" name="Nature">
        <title>Complex archaea that bridge the gap between prokaryotes and eukaryotes.</title>
        <authorList>
            <person name="Spang A."/>
            <person name="Saw J.H."/>
            <person name="Jorgensen S.L."/>
            <person name="Zaremba-Niedzwiedzka K."/>
            <person name="Martijn J."/>
            <person name="Lind A.E."/>
            <person name="van Eijk R."/>
            <person name="Schleper C."/>
            <person name="Guy L."/>
            <person name="Ettema T.J."/>
        </authorList>
    </citation>
    <scope>NUCLEOTIDE SEQUENCE</scope>
</reference>
<organism evidence="3">
    <name type="scientific">marine sediment metagenome</name>
    <dbReference type="NCBI Taxonomy" id="412755"/>
    <lineage>
        <taxon>unclassified sequences</taxon>
        <taxon>metagenomes</taxon>
        <taxon>ecological metagenomes</taxon>
    </lineage>
</organism>
<evidence type="ECO:0000256" key="1">
    <source>
        <dbReference type="ARBA" id="ARBA00022679"/>
    </source>
</evidence>
<dbReference type="PANTHER" id="PTHR42866">
    <property type="entry name" value="3-DEOXY-MANNO-OCTULOSONATE CYTIDYLYLTRANSFERASE"/>
    <property type="match status" value="1"/>
</dbReference>
<proteinExistence type="predicted"/>
<evidence type="ECO:0000256" key="2">
    <source>
        <dbReference type="ARBA" id="ARBA00022695"/>
    </source>
</evidence>
<name>A0A0F9DBB7_9ZZZZ</name>
<comment type="caution">
    <text evidence="3">The sequence shown here is derived from an EMBL/GenBank/DDBJ whole genome shotgun (WGS) entry which is preliminary data.</text>
</comment>
<gene>
    <name evidence="3" type="ORF">LCGC14_2509530</name>
</gene>
<keyword evidence="2" id="KW-0548">Nucleotidyltransferase</keyword>
<dbReference type="SUPFAM" id="SSF53448">
    <property type="entry name" value="Nucleotide-diphospho-sugar transferases"/>
    <property type="match status" value="1"/>
</dbReference>
<dbReference type="EMBL" id="LAZR01040216">
    <property type="protein sequence ID" value="KKL15046.1"/>
    <property type="molecule type" value="Genomic_DNA"/>
</dbReference>
<dbReference type="AlphaFoldDB" id="A0A0F9DBB7"/>
<dbReference type="InterPro" id="IPR003329">
    <property type="entry name" value="Cytidylyl_trans"/>
</dbReference>
<dbReference type="Pfam" id="PF02348">
    <property type="entry name" value="CTP_transf_3"/>
    <property type="match status" value="1"/>
</dbReference>
<dbReference type="GO" id="GO:0008690">
    <property type="term" value="F:3-deoxy-manno-octulosonate cytidylyltransferase activity"/>
    <property type="evidence" value="ECO:0007669"/>
    <property type="project" value="TreeGrafter"/>
</dbReference>
<dbReference type="Gene3D" id="3.90.550.10">
    <property type="entry name" value="Spore Coat Polysaccharide Biosynthesis Protein SpsA, Chain A"/>
    <property type="match status" value="1"/>
</dbReference>
<keyword evidence="1" id="KW-0808">Transferase</keyword>
<dbReference type="PANTHER" id="PTHR42866:SF2">
    <property type="entry name" value="3-DEOXY-MANNO-OCTULOSONATE CYTIDYLYLTRANSFERASE, MITOCHONDRIAL"/>
    <property type="match status" value="1"/>
</dbReference>
<accession>A0A0F9DBB7</accession>